<dbReference type="CDD" id="cd02440">
    <property type="entry name" value="AdoMet_MTases"/>
    <property type="match status" value="1"/>
</dbReference>
<dbReference type="Proteomes" id="UP001501578">
    <property type="component" value="Unassembled WGS sequence"/>
</dbReference>
<evidence type="ECO:0000313" key="3">
    <source>
        <dbReference type="Proteomes" id="UP001501578"/>
    </source>
</evidence>
<reference evidence="3" key="1">
    <citation type="journal article" date="2019" name="Int. J. Syst. Evol. Microbiol.">
        <title>The Global Catalogue of Microorganisms (GCM) 10K type strain sequencing project: providing services to taxonomists for standard genome sequencing and annotation.</title>
        <authorList>
            <consortium name="The Broad Institute Genomics Platform"/>
            <consortium name="The Broad Institute Genome Sequencing Center for Infectious Disease"/>
            <person name="Wu L."/>
            <person name="Ma J."/>
        </authorList>
    </citation>
    <scope>NUCLEOTIDE SEQUENCE [LARGE SCALE GENOMIC DNA]</scope>
    <source>
        <strain evidence="3">JCM 11136</strain>
    </source>
</reference>
<dbReference type="EMBL" id="BAAAHQ010000004">
    <property type="protein sequence ID" value="GAA0917067.1"/>
    <property type="molecule type" value="Genomic_DNA"/>
</dbReference>
<protein>
    <recommendedName>
        <fullName evidence="1">Methyltransferase type 11 domain-containing protein</fullName>
    </recommendedName>
</protein>
<dbReference type="PANTHER" id="PTHR45036">
    <property type="entry name" value="METHYLTRANSFERASE LIKE 7B"/>
    <property type="match status" value="1"/>
</dbReference>
<dbReference type="PANTHER" id="PTHR45036:SF1">
    <property type="entry name" value="METHYLTRANSFERASE LIKE 7A"/>
    <property type="match status" value="1"/>
</dbReference>
<feature type="domain" description="Methyltransferase type 11" evidence="1">
    <location>
        <begin position="48"/>
        <end position="142"/>
    </location>
</feature>
<evidence type="ECO:0000313" key="2">
    <source>
        <dbReference type="EMBL" id="GAA0917067.1"/>
    </source>
</evidence>
<accession>A0ABP3Z8A0</accession>
<dbReference type="SUPFAM" id="SSF53335">
    <property type="entry name" value="S-adenosyl-L-methionine-dependent methyltransferases"/>
    <property type="match status" value="1"/>
</dbReference>
<sequence>MRTDEPPDTARSLGRGIEQFHHPRPIYAGGWPTPERVRLMAGLSGRVLEFGAGDGVKLTCYPAEVSEVVLVEADPFLRGTAEQVAARVTVPVRVVGGSLTRVPAPDAAFDAVVTSLALCASPSAAKTLEEVRRVLRPGGELRFYEHQRSANQLLATCEKLLWSRVLGGCHPASDCLAALDRAGFAIIGLDRLTYCHVSHVLGSARPR</sequence>
<name>A0ABP3Z8A0_9ACTN</name>
<gene>
    <name evidence="2" type="ORF">GCM10009560_12750</name>
</gene>
<organism evidence="2 3">
    <name type="scientific">Nonomuraea longicatena</name>
    <dbReference type="NCBI Taxonomy" id="83682"/>
    <lineage>
        <taxon>Bacteria</taxon>
        <taxon>Bacillati</taxon>
        <taxon>Actinomycetota</taxon>
        <taxon>Actinomycetes</taxon>
        <taxon>Streptosporangiales</taxon>
        <taxon>Streptosporangiaceae</taxon>
        <taxon>Nonomuraea</taxon>
    </lineage>
</organism>
<comment type="caution">
    <text evidence="2">The sequence shown here is derived from an EMBL/GenBank/DDBJ whole genome shotgun (WGS) entry which is preliminary data.</text>
</comment>
<keyword evidence="3" id="KW-1185">Reference proteome</keyword>
<dbReference type="InterPro" id="IPR013216">
    <property type="entry name" value="Methyltransf_11"/>
</dbReference>
<proteinExistence type="predicted"/>
<dbReference type="InterPro" id="IPR029063">
    <property type="entry name" value="SAM-dependent_MTases_sf"/>
</dbReference>
<evidence type="ECO:0000259" key="1">
    <source>
        <dbReference type="Pfam" id="PF08241"/>
    </source>
</evidence>
<dbReference type="Pfam" id="PF08241">
    <property type="entry name" value="Methyltransf_11"/>
    <property type="match status" value="1"/>
</dbReference>
<dbReference type="InterPro" id="IPR052356">
    <property type="entry name" value="Thiol_S-MT"/>
</dbReference>
<dbReference type="Gene3D" id="3.40.50.150">
    <property type="entry name" value="Vaccinia Virus protein VP39"/>
    <property type="match status" value="1"/>
</dbReference>